<dbReference type="InterPro" id="IPR001258">
    <property type="entry name" value="NHL_repeat"/>
</dbReference>
<dbReference type="Gene3D" id="3.30.160.60">
    <property type="entry name" value="Classic Zinc Finger"/>
    <property type="match status" value="1"/>
</dbReference>
<dbReference type="SUPFAM" id="SSF57845">
    <property type="entry name" value="B-box zinc-binding domain"/>
    <property type="match status" value="1"/>
</dbReference>
<gene>
    <name evidence="4" type="ORF">FSP39_011261</name>
</gene>
<keyword evidence="2" id="KW-0863">Zinc-finger</keyword>
<dbReference type="GO" id="GO:0008270">
    <property type="term" value="F:zinc ion binding"/>
    <property type="evidence" value="ECO:0007669"/>
    <property type="project" value="UniProtKB-KW"/>
</dbReference>
<dbReference type="InterPro" id="IPR000315">
    <property type="entry name" value="Znf_B-box"/>
</dbReference>
<proteinExistence type="predicted"/>
<dbReference type="SMART" id="SM00336">
    <property type="entry name" value="BBOX"/>
    <property type="match status" value="2"/>
</dbReference>
<evidence type="ECO:0000313" key="4">
    <source>
        <dbReference type="EMBL" id="KAK3106029.1"/>
    </source>
</evidence>
<dbReference type="SUPFAM" id="SSF101898">
    <property type="entry name" value="NHL repeat"/>
    <property type="match status" value="1"/>
</dbReference>
<keyword evidence="2" id="KW-0862">Zinc</keyword>
<keyword evidence="2" id="KW-0479">Metal-binding</keyword>
<comment type="caution">
    <text evidence="4">The sequence shown here is derived from an EMBL/GenBank/DDBJ whole genome shotgun (WGS) entry which is preliminary data.</text>
</comment>
<organism evidence="4 5">
    <name type="scientific">Pinctada imbricata</name>
    <name type="common">Atlantic pearl-oyster</name>
    <name type="synonym">Pinctada martensii</name>
    <dbReference type="NCBI Taxonomy" id="66713"/>
    <lineage>
        <taxon>Eukaryota</taxon>
        <taxon>Metazoa</taxon>
        <taxon>Spiralia</taxon>
        <taxon>Lophotrochozoa</taxon>
        <taxon>Mollusca</taxon>
        <taxon>Bivalvia</taxon>
        <taxon>Autobranchia</taxon>
        <taxon>Pteriomorphia</taxon>
        <taxon>Pterioida</taxon>
        <taxon>Pterioidea</taxon>
        <taxon>Pteriidae</taxon>
        <taxon>Pinctada</taxon>
    </lineage>
</organism>
<dbReference type="EMBL" id="VSWD01000003">
    <property type="protein sequence ID" value="KAK3106029.1"/>
    <property type="molecule type" value="Genomic_DNA"/>
</dbReference>
<dbReference type="GO" id="GO:0061630">
    <property type="term" value="F:ubiquitin protein ligase activity"/>
    <property type="evidence" value="ECO:0007669"/>
    <property type="project" value="TreeGrafter"/>
</dbReference>
<dbReference type="AlphaFoldDB" id="A0AA89C9V7"/>
<keyword evidence="5" id="KW-1185">Reference proteome</keyword>
<dbReference type="Pfam" id="PF01436">
    <property type="entry name" value="NHL"/>
    <property type="match status" value="1"/>
</dbReference>
<evidence type="ECO:0000256" key="1">
    <source>
        <dbReference type="ARBA" id="ARBA00022737"/>
    </source>
</evidence>
<dbReference type="InterPro" id="IPR011042">
    <property type="entry name" value="6-blade_b-propeller_TolB-like"/>
</dbReference>
<evidence type="ECO:0000313" key="5">
    <source>
        <dbReference type="Proteomes" id="UP001186944"/>
    </source>
</evidence>
<evidence type="ECO:0000256" key="2">
    <source>
        <dbReference type="PROSITE-ProRule" id="PRU00024"/>
    </source>
</evidence>
<reference evidence="4" key="1">
    <citation type="submission" date="2019-08" db="EMBL/GenBank/DDBJ databases">
        <title>The improved chromosome-level genome for the pearl oyster Pinctada fucata martensii using PacBio sequencing and Hi-C.</title>
        <authorList>
            <person name="Zheng Z."/>
        </authorList>
    </citation>
    <scope>NUCLEOTIDE SEQUENCE</scope>
    <source>
        <strain evidence="4">ZZ-2019</strain>
        <tissue evidence="4">Adductor muscle</tissue>
    </source>
</reference>
<accession>A0AA89C9V7</accession>
<feature type="domain" description="B box-type" evidence="3">
    <location>
        <begin position="7"/>
        <end position="52"/>
    </location>
</feature>
<name>A0AA89C9V7_PINIB</name>
<keyword evidence="1" id="KW-0677">Repeat</keyword>
<dbReference type="Pfam" id="PF00643">
    <property type="entry name" value="zf-B_box"/>
    <property type="match status" value="1"/>
</dbReference>
<sequence length="556" mass="63689">MADQLHQWAVTCYECGASVEFYCKTCANSLCANCKEKHVQSDETLHHAIVPYVARANASRHYCQEHPSGDLVIWCETCSCAVCIGCITSPRHRRHTLVDLDVQMNQKRIDLQSGYERTKDYYSMWQTKLTDLEKTESNTEKFFKDIESEIKEQADNICHEVRQIEENKLHQMHDAKHECDQKLHRQRRTLECNIGKCEQDCDEYETILRSKDAVRVLEFDQTSIQEGNILPPELQQPIIPLFKAGEVDVSQLEAMFGGFLISKEKVRQGNWKSAIDRKKMGYERLLSPRPRSNSLPSFPTKACIIETGWMTSSVIVCVGSGLGWISTSKSNLKQVNKAGQVTNKINMDFAFCDAILTSKKDVLFLDDQENCVRLWSCEGNISILFHLDFKPFGMCQLQNGDIIVTYRQEKKVIKYSVSGSKVMEYDKLQLNRPWFVAQNGINKDIYLTDKTGYGHYKDSGKVLSFSESGDFRFEYTGPIDVDFAPIDLCSDVTGHIFITDYVNHRVHILKKNGQFLQFLRIDGPSLMNPCRIDIDSSGLVWISEHESKKVKIVPFN</sequence>
<dbReference type="Proteomes" id="UP001186944">
    <property type="component" value="Unassembled WGS sequence"/>
</dbReference>
<evidence type="ECO:0000259" key="3">
    <source>
        <dbReference type="PROSITE" id="PS50119"/>
    </source>
</evidence>
<dbReference type="PROSITE" id="PS50119">
    <property type="entry name" value="ZF_BBOX"/>
    <property type="match status" value="2"/>
</dbReference>
<dbReference type="GO" id="GO:0006513">
    <property type="term" value="P:protein monoubiquitination"/>
    <property type="evidence" value="ECO:0007669"/>
    <property type="project" value="TreeGrafter"/>
</dbReference>
<dbReference type="InterPro" id="IPR047153">
    <property type="entry name" value="TRIM45/56/19-like"/>
</dbReference>
<dbReference type="PANTHER" id="PTHR25462:SF229">
    <property type="entry name" value="TRANSCRIPTION INTERMEDIARY FACTOR 1-BETA"/>
    <property type="match status" value="1"/>
</dbReference>
<dbReference type="CDD" id="cd19756">
    <property type="entry name" value="Bbox2"/>
    <property type="match status" value="1"/>
</dbReference>
<dbReference type="Gene3D" id="2.120.10.30">
    <property type="entry name" value="TolB, C-terminal domain"/>
    <property type="match status" value="1"/>
</dbReference>
<dbReference type="PANTHER" id="PTHR25462">
    <property type="entry name" value="BONUS, ISOFORM C-RELATED"/>
    <property type="match status" value="1"/>
</dbReference>
<protein>
    <recommendedName>
        <fullName evidence="3">B box-type domain-containing protein</fullName>
    </recommendedName>
</protein>
<feature type="domain" description="B box-type" evidence="3">
    <location>
        <begin position="58"/>
        <end position="100"/>
    </location>
</feature>